<sequence>MSSDLKANNGKAEYVRIKRLREDEGFQALIVEEDDLKTTNDTINTKRKYIYKRVKLSDKNIKEDTPILEKTSENKFVYKKKRRRSSLDSNTNADTKDMIQKYTDESLPSEVNSLLADLLSKEISLNKNIKTPEAKKLLLKNGKKLKLQRESKEETSKRGDNEYVYDVYVKEEINDGCDLGSDFSKIAYLKIIDEGTLVYDELSDEKYSDDEDSNEEDYYKNDYPEDEDDDRSVLLGDDYEDDGDNLYGGRRYSGAFDEIEAEQINDFVDYEDFTENIGRYSNNLNSGNFLDSISKNPYDSILKDGELITDEDDSDDPAYYFTDDAVSETDETHDLSGEFSFPRNHFFTTDQDDPMAVYRDRIMYNLEKQIKKADKRK</sequence>
<dbReference type="GO" id="GO:0005737">
    <property type="term" value="C:cytoplasm"/>
    <property type="evidence" value="ECO:0007669"/>
    <property type="project" value="TreeGrafter"/>
</dbReference>
<evidence type="ECO:0000313" key="4">
    <source>
        <dbReference type="EMBL" id="SGZ38384.1"/>
    </source>
</evidence>
<keyword evidence="5" id="KW-1185">Reference proteome</keyword>
<dbReference type="Pfam" id="PF08574">
    <property type="entry name" value="Iwr1"/>
    <property type="match status" value="1"/>
</dbReference>
<gene>
    <name evidence="4" type="ORF">HGUI_00584</name>
</gene>
<protein>
    <recommendedName>
        <fullName evidence="3">Transcription factor Iwr1 domain-containing protein</fullName>
    </recommendedName>
</protein>
<dbReference type="PANTHER" id="PTHR28063:SF1">
    <property type="entry name" value="RNA POLYMERASE II NUCLEAR LOCALIZATION PROTEIN IWR1"/>
    <property type="match status" value="1"/>
</dbReference>
<accession>A0A1L0AW91</accession>
<feature type="compositionally biased region" description="Acidic residues" evidence="2">
    <location>
        <begin position="204"/>
        <end position="216"/>
    </location>
</feature>
<dbReference type="GO" id="GO:0006606">
    <property type="term" value="P:protein import into nucleus"/>
    <property type="evidence" value="ECO:0007669"/>
    <property type="project" value="InterPro"/>
</dbReference>
<feature type="region of interest" description="Disordered" evidence="2">
    <location>
        <begin position="204"/>
        <end position="231"/>
    </location>
</feature>
<dbReference type="PANTHER" id="PTHR28063">
    <property type="entry name" value="RNA POLYMERASE II NUCLEAR LOCALIZATION PROTEIN IWR1"/>
    <property type="match status" value="1"/>
</dbReference>
<evidence type="ECO:0000256" key="2">
    <source>
        <dbReference type="SAM" id="MobiDB-lite"/>
    </source>
</evidence>
<dbReference type="InterPro" id="IPR013883">
    <property type="entry name" value="TF_Iwr1_dom"/>
</dbReference>
<evidence type="ECO:0000259" key="3">
    <source>
        <dbReference type="Pfam" id="PF08574"/>
    </source>
</evidence>
<dbReference type="AlphaFoldDB" id="A0A1L0AW91"/>
<dbReference type="OrthoDB" id="6255506at2759"/>
<feature type="domain" description="Transcription factor Iwr1" evidence="3">
    <location>
        <begin position="162"/>
        <end position="227"/>
    </location>
</feature>
<comment type="similarity">
    <text evidence="1">Belongs to the IWR1/SLC7A6OS family.</text>
</comment>
<dbReference type="VEuPathDB" id="FungiDB:HGUI_00584"/>
<name>A0A1L0AW91_9ASCO</name>
<organism evidence="4 5">
    <name type="scientific">Hanseniaspora guilliermondii</name>
    <dbReference type="NCBI Taxonomy" id="56406"/>
    <lineage>
        <taxon>Eukaryota</taxon>
        <taxon>Fungi</taxon>
        <taxon>Dikarya</taxon>
        <taxon>Ascomycota</taxon>
        <taxon>Saccharomycotina</taxon>
        <taxon>Saccharomycetes</taxon>
        <taxon>Saccharomycodales</taxon>
        <taxon>Saccharomycodaceae</taxon>
        <taxon>Hanseniaspora</taxon>
    </lineage>
</organism>
<dbReference type="InterPro" id="IPR040150">
    <property type="entry name" value="Iwr1"/>
</dbReference>
<dbReference type="EMBL" id="FQNF01000007">
    <property type="protein sequence ID" value="SGZ38384.1"/>
    <property type="molecule type" value="Genomic_DNA"/>
</dbReference>
<evidence type="ECO:0000256" key="1">
    <source>
        <dbReference type="ARBA" id="ARBA00010218"/>
    </source>
</evidence>
<proteinExistence type="inferred from homology"/>
<dbReference type="Proteomes" id="UP000183365">
    <property type="component" value="Unassembled WGS sequence"/>
</dbReference>
<evidence type="ECO:0000313" key="5">
    <source>
        <dbReference type="Proteomes" id="UP000183365"/>
    </source>
</evidence>
<reference evidence="5" key="1">
    <citation type="submission" date="2016-11" db="EMBL/GenBank/DDBJ databases">
        <authorList>
            <person name="Guldener U."/>
        </authorList>
    </citation>
    <scope>NUCLEOTIDE SEQUENCE [LARGE SCALE GENOMIC DNA]</scope>
</reference>